<dbReference type="EMBL" id="LFZN01000313">
    <property type="protein sequence ID" value="KXS94201.1"/>
    <property type="molecule type" value="Genomic_DNA"/>
</dbReference>
<sequence length="232" mass="25879">MAIAVRPINTYLTTTARSPTPTDRRFAIGHYGARNHLLAGESSRLDDDGLLNTSFENYESASPDRVSFQPPESGDVLDGRRRKYPSLLPFMSLTDPDLEEESRQIESDLVKLADAGLRCDVCCLSERRKEAAMALPEPPKKISDHDREMCLDRAEAHPILSSMLTSVAARKEAKRAVGLSQSQTLTSLKEKGHPTPSRGKTWELRNQYDTKLNAIADMKPDWTAKERPPNST</sequence>
<dbReference type="OrthoDB" id="68581at2759"/>
<evidence type="ECO:0000256" key="1">
    <source>
        <dbReference type="SAM" id="MobiDB-lite"/>
    </source>
</evidence>
<gene>
    <name evidence="2" type="ORF">AC578_9960</name>
</gene>
<organism evidence="2 3">
    <name type="scientific">Pseudocercospora eumusae</name>
    <dbReference type="NCBI Taxonomy" id="321146"/>
    <lineage>
        <taxon>Eukaryota</taxon>
        <taxon>Fungi</taxon>
        <taxon>Dikarya</taxon>
        <taxon>Ascomycota</taxon>
        <taxon>Pezizomycotina</taxon>
        <taxon>Dothideomycetes</taxon>
        <taxon>Dothideomycetidae</taxon>
        <taxon>Mycosphaerellales</taxon>
        <taxon>Mycosphaerellaceae</taxon>
        <taxon>Pseudocercospora</taxon>
    </lineage>
</organism>
<dbReference type="Proteomes" id="UP000070133">
    <property type="component" value="Unassembled WGS sequence"/>
</dbReference>
<reference evidence="2 3" key="1">
    <citation type="submission" date="2015-07" db="EMBL/GenBank/DDBJ databases">
        <title>Comparative genomics of the Sigatoka disease complex on banana suggests a link between parallel evolutionary changes in Pseudocercospora fijiensis and Pseudocercospora eumusae and increased virulence on the banana host.</title>
        <authorList>
            <person name="Chang T.-C."/>
            <person name="Salvucci A."/>
            <person name="Crous P.W."/>
            <person name="Stergiopoulos I."/>
        </authorList>
    </citation>
    <scope>NUCLEOTIDE SEQUENCE [LARGE SCALE GENOMIC DNA]</scope>
    <source>
        <strain evidence="2 3">CBS 114824</strain>
    </source>
</reference>
<feature type="region of interest" description="Disordered" evidence="1">
    <location>
        <begin position="61"/>
        <end position="80"/>
    </location>
</feature>
<protein>
    <submittedName>
        <fullName evidence="2">Uncharacterized protein</fullName>
    </submittedName>
</protein>
<proteinExistence type="predicted"/>
<name>A0A139GVJ8_9PEZI</name>
<keyword evidence="3" id="KW-1185">Reference proteome</keyword>
<dbReference type="AlphaFoldDB" id="A0A139GVJ8"/>
<comment type="caution">
    <text evidence="2">The sequence shown here is derived from an EMBL/GenBank/DDBJ whole genome shotgun (WGS) entry which is preliminary data.</text>
</comment>
<evidence type="ECO:0000313" key="3">
    <source>
        <dbReference type="Proteomes" id="UP000070133"/>
    </source>
</evidence>
<accession>A0A139GVJ8</accession>
<evidence type="ECO:0000313" key="2">
    <source>
        <dbReference type="EMBL" id="KXS94201.1"/>
    </source>
</evidence>